<dbReference type="EMBL" id="CP048836">
    <property type="protein sequence ID" value="QID17991.1"/>
    <property type="molecule type" value="Genomic_DNA"/>
</dbReference>
<evidence type="ECO:0000256" key="1">
    <source>
        <dbReference type="SAM" id="Coils"/>
    </source>
</evidence>
<dbReference type="KEGG" id="azq:G3580_10265"/>
<accession>A0A6C1B2W3</accession>
<protein>
    <submittedName>
        <fullName evidence="2">Uncharacterized protein</fullName>
    </submittedName>
</protein>
<proteinExistence type="predicted"/>
<organism evidence="2 3">
    <name type="scientific">Nitrogeniibacter mangrovi</name>
    <dbReference type="NCBI Taxonomy" id="2016596"/>
    <lineage>
        <taxon>Bacteria</taxon>
        <taxon>Pseudomonadati</taxon>
        <taxon>Pseudomonadota</taxon>
        <taxon>Betaproteobacteria</taxon>
        <taxon>Rhodocyclales</taxon>
        <taxon>Zoogloeaceae</taxon>
        <taxon>Nitrogeniibacter</taxon>
    </lineage>
</organism>
<sequence length="179" mass="19645">MTLNPSRIALLVALAIVLFLSGCQHLMPGSGVQRAMGADDVALRAILAYARTQAEAEPAARAAEMRSIENGPHTPIQLMKLAILLGQNRPEAEPAKGVGVLEKVIEDNSADAALFHPLARLLHAQYLARVRLSAQNERLVTDYHDARNQMDELQKKLDALTDIERSLPAPTRTPMERNR</sequence>
<evidence type="ECO:0000313" key="3">
    <source>
        <dbReference type="Proteomes" id="UP000501991"/>
    </source>
</evidence>
<keyword evidence="1" id="KW-0175">Coiled coil</keyword>
<dbReference type="PROSITE" id="PS51257">
    <property type="entry name" value="PROKAR_LIPOPROTEIN"/>
    <property type="match status" value="1"/>
</dbReference>
<dbReference type="Proteomes" id="UP000501991">
    <property type="component" value="Chromosome"/>
</dbReference>
<feature type="coiled-coil region" evidence="1">
    <location>
        <begin position="136"/>
        <end position="163"/>
    </location>
</feature>
<dbReference type="AlphaFoldDB" id="A0A6C1B2W3"/>
<reference evidence="2 3" key="1">
    <citation type="submission" date="2020-02" db="EMBL/GenBank/DDBJ databases">
        <title>Nitrogenibacter mangrovi gen. nov., sp. nov. isolated from mangrove sediment, a denitrifying betaproteobacterium.</title>
        <authorList>
            <person name="Liao H."/>
            <person name="Tian Y."/>
        </authorList>
    </citation>
    <scope>NUCLEOTIDE SEQUENCE [LARGE SCALE GENOMIC DNA]</scope>
    <source>
        <strain evidence="2 3">M9-3-2</strain>
    </source>
</reference>
<evidence type="ECO:0000313" key="2">
    <source>
        <dbReference type="EMBL" id="QID17991.1"/>
    </source>
</evidence>
<gene>
    <name evidence="2" type="ORF">G3580_10265</name>
</gene>
<keyword evidence="3" id="KW-1185">Reference proteome</keyword>
<dbReference type="RefSeq" id="WP_173765209.1">
    <property type="nucleotide sequence ID" value="NZ_CP048836.1"/>
</dbReference>
<name>A0A6C1B2W3_9RHOO</name>